<feature type="signal peptide" evidence="1">
    <location>
        <begin position="1"/>
        <end position="15"/>
    </location>
</feature>
<organism evidence="2 3">
    <name type="scientific">Prorocentrum cordatum</name>
    <dbReference type="NCBI Taxonomy" id="2364126"/>
    <lineage>
        <taxon>Eukaryota</taxon>
        <taxon>Sar</taxon>
        <taxon>Alveolata</taxon>
        <taxon>Dinophyceae</taxon>
        <taxon>Prorocentrales</taxon>
        <taxon>Prorocentraceae</taxon>
        <taxon>Prorocentrum</taxon>
    </lineage>
</organism>
<protein>
    <submittedName>
        <fullName evidence="2">Uncharacterized protein</fullName>
    </submittedName>
</protein>
<dbReference type="EMBL" id="CAUYUJ010021304">
    <property type="protein sequence ID" value="CAK0903868.1"/>
    <property type="molecule type" value="Genomic_DNA"/>
</dbReference>
<accession>A0ABN9XUZ3</accession>
<evidence type="ECO:0000256" key="1">
    <source>
        <dbReference type="SAM" id="SignalP"/>
    </source>
</evidence>
<feature type="chain" id="PRO_5046609648" evidence="1">
    <location>
        <begin position="16"/>
        <end position="227"/>
    </location>
</feature>
<dbReference type="Proteomes" id="UP001189429">
    <property type="component" value="Unassembled WGS sequence"/>
</dbReference>
<reference evidence="2" key="1">
    <citation type="submission" date="2023-10" db="EMBL/GenBank/DDBJ databases">
        <authorList>
            <person name="Chen Y."/>
            <person name="Shah S."/>
            <person name="Dougan E. K."/>
            <person name="Thang M."/>
            <person name="Chan C."/>
        </authorList>
    </citation>
    <scope>NUCLEOTIDE SEQUENCE [LARGE SCALE GENOMIC DNA]</scope>
</reference>
<comment type="caution">
    <text evidence="2">The sequence shown here is derived from an EMBL/GenBank/DDBJ whole genome shotgun (WGS) entry which is preliminary data.</text>
</comment>
<sequence length="227" mass="24122">MARLLLLVMPPVAAAVLNVKNTDGEAACAAEDLRRRAQLQNKLAGVCEDMCREVKAYPNCDCPAFVKPDSTPGVMTWPELLDHMDNLAEWGRDSIKGWHKQASQLQTAKNATAKSLSAKSVAAQNSTQASGAVMSLKAKQLMEVTVGGFSSAPEACDYCFGSFTKTGVPPAGPVAPACVCMSYPDGAEHNMFCATPVSAAQYVKEKGGCLCQARDMESMGQTTCDPY</sequence>
<proteinExistence type="predicted"/>
<keyword evidence="3" id="KW-1185">Reference proteome</keyword>
<keyword evidence="1" id="KW-0732">Signal</keyword>
<gene>
    <name evidence="2" type="ORF">PCOR1329_LOCUS80049</name>
</gene>
<evidence type="ECO:0000313" key="3">
    <source>
        <dbReference type="Proteomes" id="UP001189429"/>
    </source>
</evidence>
<evidence type="ECO:0000313" key="2">
    <source>
        <dbReference type="EMBL" id="CAK0903868.1"/>
    </source>
</evidence>
<name>A0ABN9XUZ3_9DINO</name>